<comment type="caution">
    <text evidence="1">The sequence shown here is derived from an EMBL/GenBank/DDBJ whole genome shotgun (WGS) entry which is preliminary data.</text>
</comment>
<dbReference type="EMBL" id="CM056742">
    <property type="protein sequence ID" value="KAJ8674982.1"/>
    <property type="molecule type" value="Genomic_DNA"/>
</dbReference>
<dbReference type="Proteomes" id="UP001239111">
    <property type="component" value="Chromosome 2"/>
</dbReference>
<proteinExistence type="predicted"/>
<organism evidence="1 2">
    <name type="scientific">Eretmocerus hayati</name>
    <dbReference type="NCBI Taxonomy" id="131215"/>
    <lineage>
        <taxon>Eukaryota</taxon>
        <taxon>Metazoa</taxon>
        <taxon>Ecdysozoa</taxon>
        <taxon>Arthropoda</taxon>
        <taxon>Hexapoda</taxon>
        <taxon>Insecta</taxon>
        <taxon>Pterygota</taxon>
        <taxon>Neoptera</taxon>
        <taxon>Endopterygota</taxon>
        <taxon>Hymenoptera</taxon>
        <taxon>Apocrita</taxon>
        <taxon>Proctotrupomorpha</taxon>
        <taxon>Chalcidoidea</taxon>
        <taxon>Aphelinidae</taxon>
        <taxon>Aphelininae</taxon>
        <taxon>Eretmocerus</taxon>
    </lineage>
</organism>
<keyword evidence="2" id="KW-1185">Reference proteome</keyword>
<sequence>MERDSDSFIPLMREKEIVFGELKSADNRSRKALVEMIQMLKHSGKLDDVRDELLPSLEELLIDIEKSIERVEYWESRVTKAVEERYKDIDKTKTKVLLHLDKLFLEAKNAELDEKEFDDDIINKLIFDIAREQIIEISKYEPDLFGVFDSSQENKKDHARQLEFYLSKLKIKANIH</sequence>
<gene>
    <name evidence="1" type="ORF">QAD02_010768</name>
</gene>
<evidence type="ECO:0000313" key="2">
    <source>
        <dbReference type="Proteomes" id="UP001239111"/>
    </source>
</evidence>
<evidence type="ECO:0000313" key="1">
    <source>
        <dbReference type="EMBL" id="KAJ8674982.1"/>
    </source>
</evidence>
<protein>
    <submittedName>
        <fullName evidence="1">Uncharacterized protein</fullName>
    </submittedName>
</protein>
<name>A0ACC2NXQ1_9HYME</name>
<accession>A0ACC2NXQ1</accession>
<reference evidence="1" key="1">
    <citation type="submission" date="2023-04" db="EMBL/GenBank/DDBJ databases">
        <title>A chromosome-level genome assembly of the parasitoid wasp Eretmocerus hayati.</title>
        <authorList>
            <person name="Zhong Y."/>
            <person name="Liu S."/>
            <person name="Liu Y."/>
        </authorList>
    </citation>
    <scope>NUCLEOTIDE SEQUENCE</scope>
    <source>
        <strain evidence="1">ZJU_SS_LIU_2023</strain>
    </source>
</reference>